<dbReference type="PRINTS" id="PR00364">
    <property type="entry name" value="DISEASERSIST"/>
</dbReference>
<dbReference type="SMART" id="SM00255">
    <property type="entry name" value="TIR"/>
    <property type="match status" value="1"/>
</dbReference>
<dbReference type="Pfam" id="PF23282">
    <property type="entry name" value="WHD_ROQ1"/>
    <property type="match status" value="1"/>
</dbReference>
<keyword evidence="5" id="KW-0732">Signal</keyword>
<evidence type="ECO:0000256" key="4">
    <source>
        <dbReference type="SAM" id="MobiDB-lite"/>
    </source>
</evidence>
<dbReference type="InterPro" id="IPR003591">
    <property type="entry name" value="Leu-rich_rpt_typical-subtyp"/>
</dbReference>
<dbReference type="SUPFAM" id="SSF46785">
    <property type="entry name" value="Winged helix' DNA-binding domain"/>
    <property type="match status" value="1"/>
</dbReference>
<dbReference type="GO" id="GO:0006952">
    <property type="term" value="P:defense response"/>
    <property type="evidence" value="ECO:0007669"/>
    <property type="project" value="UniProtKB-KW"/>
</dbReference>
<evidence type="ECO:0000259" key="6">
    <source>
        <dbReference type="PROSITE" id="PS50104"/>
    </source>
</evidence>
<dbReference type="InterPro" id="IPR058192">
    <property type="entry name" value="WHD_ROQ1-like"/>
</dbReference>
<dbReference type="InterPro" id="IPR001611">
    <property type="entry name" value="Leu-rich_rpt"/>
</dbReference>
<dbReference type="SMART" id="SM00369">
    <property type="entry name" value="LRR_TYP"/>
    <property type="match status" value="6"/>
</dbReference>
<feature type="signal peptide" evidence="5">
    <location>
        <begin position="1"/>
        <end position="22"/>
    </location>
</feature>
<dbReference type="SUPFAM" id="SSF52047">
    <property type="entry name" value="RNI-like"/>
    <property type="match status" value="1"/>
</dbReference>
<dbReference type="Gene3D" id="1.10.8.430">
    <property type="entry name" value="Helical domain of apoptotic protease-activating factors"/>
    <property type="match status" value="1"/>
</dbReference>
<dbReference type="PROSITE" id="PS50104">
    <property type="entry name" value="TIR"/>
    <property type="match status" value="1"/>
</dbReference>
<protein>
    <recommendedName>
        <fullName evidence="6">TIR domain-containing protein</fullName>
    </recommendedName>
</protein>
<evidence type="ECO:0000313" key="7">
    <source>
        <dbReference type="EMBL" id="KAG0561340.1"/>
    </source>
</evidence>
<dbReference type="InterPro" id="IPR006553">
    <property type="entry name" value="Leu-rich_rpt_Cys-con_subtyp"/>
</dbReference>
<dbReference type="InterPro" id="IPR000157">
    <property type="entry name" value="TIR_dom"/>
</dbReference>
<dbReference type="SUPFAM" id="SSF52540">
    <property type="entry name" value="P-loop containing nucleoside triphosphate hydrolases"/>
    <property type="match status" value="1"/>
</dbReference>
<organism evidence="7 8">
    <name type="scientific">Ceratodon purpureus</name>
    <name type="common">Fire moss</name>
    <name type="synonym">Dicranum purpureum</name>
    <dbReference type="NCBI Taxonomy" id="3225"/>
    <lineage>
        <taxon>Eukaryota</taxon>
        <taxon>Viridiplantae</taxon>
        <taxon>Streptophyta</taxon>
        <taxon>Embryophyta</taxon>
        <taxon>Bryophyta</taxon>
        <taxon>Bryophytina</taxon>
        <taxon>Bryopsida</taxon>
        <taxon>Dicranidae</taxon>
        <taxon>Pseudoditrichales</taxon>
        <taxon>Ditrichaceae</taxon>
        <taxon>Ceratodon</taxon>
    </lineage>
</organism>
<feature type="compositionally biased region" description="Polar residues" evidence="4">
    <location>
        <begin position="98"/>
        <end position="112"/>
    </location>
</feature>
<sequence>MTISVLAGLSVCCLGLMRQGEASFLIGKEGYIGSNLSQHTRIGSRWLWMGQWRPVTSTLLHQKRQGSLFSGIKNDPSTTRVTLGDSGIQLFRSKHRTMNNGPLPQGQAQTSYPGPGPGSRLSACTSRVSRNSAQFDVFLNHHGDDVKRIFVSHLDAALRRAGCNPFLDEKSLEKGYHAPNSIDDALKGAQVHVAVFSPNYAKSEYCLKELSDIIASGNPLIPVFYNVKPEDVQDPENEEGLYAEAFKAWRGDEGRDQDIVDRWKGALMKAGVTTGFLSAKYTNDVELLNDVVNAVLEALPPVPPIAPARHPVGLKENSMKVINMLHTMGDNVGVMGIYGMGGIGKTTLAMEVYNQEQSRFENWCFLENAKWKTIMDLRKEMVVNLLGRDGEKMVDDYARCLQLIYKKKVLIVVDDVSGCKQFQELIPDLNQLAPGSRIVVSSRESYISNDIVRGYPDVKHELYHVLELNNFDSLELFMGHAFKERELNAVEEFFHDKVRDIVKACGGLPLALEVIGRHLASKKKDQPGCWEEAKERLRRDGKIFTKLKISYDGLNDDEKNMFEDIACIFHGRAKAIAMEAWKSTRFPTPISSFSALIDKCLVKIDSEGTIIMHDRLRDMGKKIVMDRANLKLEMLTHIWDLSVATKVLRRACDSHEIVALSLPGNEYFRMENKASSSIVNKAEAYAMMKDLRYLFLDRCLVKGDFSGWSNELKWLQWRSFPHQELPPSFNIQNLAILDLANSHSLTHVWARNSEIEFSMAELRMLILNNCPNLKELPHDINKFKKLKLLNLSGCSSLRSLPDSLGDLTELEELELSGCTRLQNLPPLRGLKKLKALHMSQCTALRELPEDFGQLASLKFADFEGCGSLVRLPESFGNLSNLEEVNIRGCKLLEKLPSSFWWLENLRTLRAGHTALRVLPRDFWKLESLKYADFEGCKSLVRLPETFGNLPNLEVLDIGECKLLEELPSSIRGLGKLRTLRAGHTALRVLPEDFGELPSLMYADFEGCGSLVRLPESFGNLSNLEEVNIRGCKLIKELPSSICRLGKLSTLIASHTALRKLPEDFGQLASLKYACFHGCKTLVRFQAGLLGM</sequence>
<dbReference type="PANTHER" id="PTHR11017">
    <property type="entry name" value="LEUCINE-RICH REPEAT-CONTAINING PROTEIN"/>
    <property type="match status" value="1"/>
</dbReference>
<keyword evidence="2" id="KW-0677">Repeat</keyword>
<dbReference type="Gene3D" id="3.80.10.10">
    <property type="entry name" value="Ribonuclease Inhibitor"/>
    <property type="match status" value="2"/>
</dbReference>
<dbReference type="InterPro" id="IPR044974">
    <property type="entry name" value="Disease_R_plants"/>
</dbReference>
<accession>A0A8T0GQQ8</accession>
<feature type="domain" description="TIR" evidence="6">
    <location>
        <begin position="133"/>
        <end position="299"/>
    </location>
</feature>
<keyword evidence="1" id="KW-0433">Leucine-rich repeat</keyword>
<name>A0A8T0GQQ8_CERPU</name>
<dbReference type="Pfam" id="PF01582">
    <property type="entry name" value="TIR"/>
    <property type="match status" value="1"/>
</dbReference>
<dbReference type="SUPFAM" id="SSF52058">
    <property type="entry name" value="L domain-like"/>
    <property type="match status" value="1"/>
</dbReference>
<dbReference type="InterPro" id="IPR036390">
    <property type="entry name" value="WH_DNA-bd_sf"/>
</dbReference>
<evidence type="ECO:0000256" key="3">
    <source>
        <dbReference type="ARBA" id="ARBA00022821"/>
    </source>
</evidence>
<dbReference type="Proteomes" id="UP000822688">
    <property type="component" value="Chromosome 9"/>
</dbReference>
<dbReference type="GO" id="GO:0043531">
    <property type="term" value="F:ADP binding"/>
    <property type="evidence" value="ECO:0007669"/>
    <property type="project" value="InterPro"/>
</dbReference>
<evidence type="ECO:0000256" key="5">
    <source>
        <dbReference type="SAM" id="SignalP"/>
    </source>
</evidence>
<dbReference type="AlphaFoldDB" id="A0A8T0GQQ8"/>
<dbReference type="GO" id="GO:0007165">
    <property type="term" value="P:signal transduction"/>
    <property type="evidence" value="ECO:0007669"/>
    <property type="project" value="InterPro"/>
</dbReference>
<dbReference type="EMBL" id="CM026430">
    <property type="protein sequence ID" value="KAG0561340.1"/>
    <property type="molecule type" value="Genomic_DNA"/>
</dbReference>
<evidence type="ECO:0000256" key="2">
    <source>
        <dbReference type="ARBA" id="ARBA00022737"/>
    </source>
</evidence>
<evidence type="ECO:0000313" key="8">
    <source>
        <dbReference type="Proteomes" id="UP000822688"/>
    </source>
</evidence>
<keyword evidence="8" id="KW-1185">Reference proteome</keyword>
<dbReference type="SUPFAM" id="SSF52200">
    <property type="entry name" value="Toll/Interleukin receptor TIR domain"/>
    <property type="match status" value="1"/>
</dbReference>
<feature type="chain" id="PRO_5035927132" description="TIR domain-containing protein" evidence="5">
    <location>
        <begin position="23"/>
        <end position="1091"/>
    </location>
</feature>
<dbReference type="Gene3D" id="3.40.50.10140">
    <property type="entry name" value="Toll/interleukin-1 receptor homology (TIR) domain"/>
    <property type="match status" value="1"/>
</dbReference>
<dbReference type="InterPro" id="IPR002182">
    <property type="entry name" value="NB-ARC"/>
</dbReference>
<dbReference type="PANTHER" id="PTHR11017:SF385">
    <property type="entry name" value="DISEASE RESISTANCE PROTEIN (TIR-NBS-LRR CLASS)-RELATED"/>
    <property type="match status" value="1"/>
</dbReference>
<dbReference type="SMART" id="SM00367">
    <property type="entry name" value="LRR_CC"/>
    <property type="match status" value="4"/>
</dbReference>
<dbReference type="Gene3D" id="3.40.50.300">
    <property type="entry name" value="P-loop containing nucleotide triphosphate hydrolases"/>
    <property type="match status" value="1"/>
</dbReference>
<keyword evidence="3" id="KW-0611">Plant defense</keyword>
<dbReference type="InterPro" id="IPR035897">
    <property type="entry name" value="Toll_tir_struct_dom_sf"/>
</dbReference>
<reference evidence="7" key="1">
    <citation type="submission" date="2020-06" db="EMBL/GenBank/DDBJ databases">
        <title>WGS assembly of Ceratodon purpureus strain R40.</title>
        <authorList>
            <person name="Carey S.B."/>
            <person name="Jenkins J."/>
            <person name="Shu S."/>
            <person name="Lovell J.T."/>
            <person name="Sreedasyam A."/>
            <person name="Maumus F."/>
            <person name="Tiley G.P."/>
            <person name="Fernandez-Pozo N."/>
            <person name="Barry K."/>
            <person name="Chen C."/>
            <person name="Wang M."/>
            <person name="Lipzen A."/>
            <person name="Daum C."/>
            <person name="Saski C.A."/>
            <person name="Payton A.C."/>
            <person name="Mcbreen J.C."/>
            <person name="Conrad R.E."/>
            <person name="Kollar L.M."/>
            <person name="Olsson S."/>
            <person name="Huttunen S."/>
            <person name="Landis J.B."/>
            <person name="Wickett N.J."/>
            <person name="Johnson M.G."/>
            <person name="Rensing S.A."/>
            <person name="Grimwood J."/>
            <person name="Schmutz J."/>
            <person name="Mcdaniel S.F."/>
        </authorList>
    </citation>
    <scope>NUCLEOTIDE SEQUENCE</scope>
    <source>
        <strain evidence="7">R40</strain>
    </source>
</reference>
<feature type="region of interest" description="Disordered" evidence="4">
    <location>
        <begin position="98"/>
        <end position="121"/>
    </location>
</feature>
<comment type="caution">
    <text evidence="7">The sequence shown here is derived from an EMBL/GenBank/DDBJ whole genome shotgun (WGS) entry which is preliminary data.</text>
</comment>
<dbReference type="InterPro" id="IPR027417">
    <property type="entry name" value="P-loop_NTPase"/>
</dbReference>
<proteinExistence type="predicted"/>
<gene>
    <name evidence="7" type="ORF">KC19_9G056900</name>
</gene>
<dbReference type="InterPro" id="IPR042197">
    <property type="entry name" value="Apaf_helical"/>
</dbReference>
<dbReference type="InterPro" id="IPR032675">
    <property type="entry name" value="LRR_dom_sf"/>
</dbReference>
<dbReference type="Pfam" id="PF00931">
    <property type="entry name" value="NB-ARC"/>
    <property type="match status" value="1"/>
</dbReference>
<evidence type="ECO:0000256" key="1">
    <source>
        <dbReference type="ARBA" id="ARBA00022614"/>
    </source>
</evidence>
<dbReference type="Pfam" id="PF00560">
    <property type="entry name" value="LRR_1"/>
    <property type="match status" value="3"/>
</dbReference>